<dbReference type="InterPro" id="IPR029056">
    <property type="entry name" value="Ribokinase-like"/>
</dbReference>
<dbReference type="GeneID" id="14870087"/>
<dbReference type="SUPFAM" id="SSF53613">
    <property type="entry name" value="Ribokinase-like"/>
    <property type="match status" value="1"/>
</dbReference>
<dbReference type="PANTHER" id="PTHR47098:SF2">
    <property type="entry name" value="PROTEIN MAK32"/>
    <property type="match status" value="1"/>
</dbReference>
<dbReference type="RefSeq" id="XP_004356892.1">
    <property type="nucleotide sequence ID" value="XM_004356838.1"/>
</dbReference>
<evidence type="ECO:0000259" key="2">
    <source>
        <dbReference type="Pfam" id="PF00294"/>
    </source>
</evidence>
<dbReference type="InterPro" id="IPR011611">
    <property type="entry name" value="PfkB_dom"/>
</dbReference>
<evidence type="ECO:0000256" key="1">
    <source>
        <dbReference type="SAM" id="MobiDB-lite"/>
    </source>
</evidence>
<dbReference type="Proteomes" id="UP000007797">
    <property type="component" value="Unassembled WGS sequence"/>
</dbReference>
<dbReference type="AlphaFoldDB" id="F4Q1X9"/>
<evidence type="ECO:0000313" key="4">
    <source>
        <dbReference type="Proteomes" id="UP000007797"/>
    </source>
</evidence>
<proteinExistence type="predicted"/>
<feature type="region of interest" description="Disordered" evidence="1">
    <location>
        <begin position="48"/>
        <end position="68"/>
    </location>
</feature>
<dbReference type="OMA" id="AIMGDHD"/>
<dbReference type="Gene3D" id="3.40.1190.20">
    <property type="match status" value="1"/>
</dbReference>
<organism evidence="3 4">
    <name type="scientific">Cavenderia fasciculata</name>
    <name type="common">Slime mold</name>
    <name type="synonym">Dictyostelium fasciculatum</name>
    <dbReference type="NCBI Taxonomy" id="261658"/>
    <lineage>
        <taxon>Eukaryota</taxon>
        <taxon>Amoebozoa</taxon>
        <taxon>Evosea</taxon>
        <taxon>Eumycetozoa</taxon>
        <taxon>Dictyostelia</taxon>
        <taxon>Acytosteliales</taxon>
        <taxon>Cavenderiaceae</taxon>
        <taxon>Cavenderia</taxon>
    </lineage>
</organism>
<accession>F4Q1X9</accession>
<dbReference type="EMBL" id="GL883020">
    <property type="protein sequence ID" value="EGG17999.1"/>
    <property type="molecule type" value="Genomic_DNA"/>
</dbReference>
<dbReference type="Pfam" id="PF00294">
    <property type="entry name" value="PfkB"/>
    <property type="match status" value="1"/>
</dbReference>
<evidence type="ECO:0000313" key="3">
    <source>
        <dbReference type="EMBL" id="EGG17999.1"/>
    </source>
</evidence>
<dbReference type="OrthoDB" id="17929at2759"/>
<protein>
    <recommendedName>
        <fullName evidence="2">Carbohydrate kinase PfkB domain-containing protein</fullName>
    </recommendedName>
</protein>
<name>F4Q1X9_CACFS</name>
<gene>
    <name evidence="3" type="ORF">DFA_06665</name>
</gene>
<keyword evidence="4" id="KW-1185">Reference proteome</keyword>
<dbReference type="KEGG" id="dfa:DFA_06665"/>
<feature type="domain" description="Carbohydrate kinase PfkB" evidence="2">
    <location>
        <begin position="271"/>
        <end position="405"/>
    </location>
</feature>
<reference evidence="4" key="1">
    <citation type="journal article" date="2011" name="Genome Res.">
        <title>Phylogeny-wide analysis of social amoeba genomes highlights ancient origins for complex intercellular communication.</title>
        <authorList>
            <person name="Heidel A.J."/>
            <person name="Lawal H.M."/>
            <person name="Felder M."/>
            <person name="Schilde C."/>
            <person name="Helps N.R."/>
            <person name="Tunggal B."/>
            <person name="Rivero F."/>
            <person name="John U."/>
            <person name="Schleicher M."/>
            <person name="Eichinger L."/>
            <person name="Platzer M."/>
            <person name="Noegel A.A."/>
            <person name="Schaap P."/>
            <person name="Gloeckner G."/>
        </authorList>
    </citation>
    <scope>NUCLEOTIDE SEQUENCE [LARGE SCALE GENOMIC DNA]</scope>
    <source>
        <strain evidence="4">SH3</strain>
    </source>
</reference>
<dbReference type="PANTHER" id="PTHR47098">
    <property type="entry name" value="PROTEIN MAK32"/>
    <property type="match status" value="1"/>
</dbReference>
<sequence length="466" mass="50995">MVGQSKLLFVGNFVNDVIINHRGLTIKRDRSFHDLDVSKIIKDYQQQQQQQQQQTSSTSLASSASLTETETTDLTQSVGISDRYEQSVNIVLGGSVTYGSLAASSFGGATSYVVSEVGSDINQQFTTLIDNNPHINIDHVARSTETKTSSYQLDYYNNHKSRSLSLKSKGSPIDPVACLQSINDIKPDAIFFVPVCAELDCAFVSNIVESIVNQPNQPQSQLYRPTVVACDVQGFLRTFIGERVSTRPALEMDRILQVVGRSFSRLGDKTISIIKAEHGEAVAILGDHDPGTCAKLLCDKYGFTVACVTMGGNGGFVSSSQTGQLYVPTFKPTQVADETGCGDTFLTCLVLELLSVVSQRNKQLAVSTDPYDKLCNLYLTGEDILHCVQVGSAGASFLVEQIGPNGFGDRTKIIDRVTKGEKQPKVQYLQWNKPKSMVLLSPGTYSQQQQLQPKQQPIKSITNYFV</sequence>